<dbReference type="EMBL" id="BLKS01000001">
    <property type="protein sequence ID" value="GFG51102.1"/>
    <property type="molecule type" value="Genomic_DNA"/>
</dbReference>
<keyword evidence="3" id="KW-0378">Hydrolase</keyword>
<accession>A0A2A7NEW4</accession>
<sequence>MPDATGGVFAQHTDMTIAGGPVRVYRSGDHGPAVLLLHGGALDTAEGVWRSVAPTLARDYRVYAIDLPRHGASRPWRGNLDTDFFDTLIAELLDALNLPRVAIVGLSLGGGIGIGFALNHPDRVSALVVIGPGGIGAKRRFHFFTWLVVHTPGLMRLSAKYYARSPKRLRKSLADSLTAGADTPGFDAIVASAIEEAKAKSRHGERVLDDWMINAVGPFRMRLDYTPEVSRLRVPSLWLRGERDSLVSHADLAAAASAAPGSELATIPGAGHIATYDRPDEVSRLVGDFLSRTVEN</sequence>
<reference evidence="2 5" key="2">
    <citation type="journal article" date="2019" name="Emerg. Microbes Infect.">
        <title>Comprehensive subspecies identification of 175 nontuberculous mycobacteria species based on 7547 genomic profiles.</title>
        <authorList>
            <person name="Matsumoto Y."/>
            <person name="Kinjo T."/>
            <person name="Motooka D."/>
            <person name="Nabeya D."/>
            <person name="Jung N."/>
            <person name="Uechi K."/>
            <person name="Horii T."/>
            <person name="Iida T."/>
            <person name="Fujita J."/>
            <person name="Nakamura S."/>
        </authorList>
    </citation>
    <scope>NUCLEOTIDE SEQUENCE [LARGE SCALE GENOMIC DNA]</scope>
    <source>
        <strain evidence="2 5">JCM 6377</strain>
    </source>
</reference>
<reference evidence="3 4" key="1">
    <citation type="submission" date="2017-10" db="EMBL/GenBank/DDBJ databases">
        <title>The new phylogeny of genus Mycobacterium.</title>
        <authorList>
            <person name="Tortoli E."/>
            <person name="Trovato A."/>
            <person name="Cirillo D.M."/>
        </authorList>
    </citation>
    <scope>NUCLEOTIDE SEQUENCE [LARGE SCALE GENOMIC DNA]</scope>
    <source>
        <strain evidence="3 4">CCUG37673</strain>
    </source>
</reference>
<dbReference type="InterPro" id="IPR000073">
    <property type="entry name" value="AB_hydrolase_1"/>
</dbReference>
<feature type="domain" description="AB hydrolase-1" evidence="1">
    <location>
        <begin position="32"/>
        <end position="279"/>
    </location>
</feature>
<organism evidence="3 4">
    <name type="scientific">Mycolicibacterium agri</name>
    <name type="common">Mycobacterium agri</name>
    <dbReference type="NCBI Taxonomy" id="36811"/>
    <lineage>
        <taxon>Bacteria</taxon>
        <taxon>Bacillati</taxon>
        <taxon>Actinomycetota</taxon>
        <taxon>Actinomycetes</taxon>
        <taxon>Mycobacteriales</taxon>
        <taxon>Mycobacteriaceae</taxon>
        <taxon>Mycolicibacterium</taxon>
    </lineage>
</organism>
<comment type="caution">
    <text evidence="3">The sequence shown here is derived from an EMBL/GenBank/DDBJ whole genome shotgun (WGS) entry which is preliminary data.</text>
</comment>
<dbReference type="Proteomes" id="UP000465302">
    <property type="component" value="Unassembled WGS sequence"/>
</dbReference>
<evidence type="ECO:0000313" key="5">
    <source>
        <dbReference type="Proteomes" id="UP000465302"/>
    </source>
</evidence>
<dbReference type="PRINTS" id="PR00412">
    <property type="entry name" value="EPOXHYDRLASE"/>
</dbReference>
<dbReference type="Proteomes" id="UP000220914">
    <property type="component" value="Unassembled WGS sequence"/>
</dbReference>
<dbReference type="InterPro" id="IPR050266">
    <property type="entry name" value="AB_hydrolase_sf"/>
</dbReference>
<dbReference type="EMBL" id="PDCP01000003">
    <property type="protein sequence ID" value="PEG42257.1"/>
    <property type="molecule type" value="Genomic_DNA"/>
</dbReference>
<dbReference type="AlphaFoldDB" id="A0A2A7NEW4"/>
<proteinExistence type="predicted"/>
<dbReference type="SUPFAM" id="SSF53474">
    <property type="entry name" value="alpha/beta-Hydrolases"/>
    <property type="match status" value="1"/>
</dbReference>
<name>A0A2A7NEW4_MYCAG</name>
<evidence type="ECO:0000313" key="3">
    <source>
        <dbReference type="EMBL" id="PEG42257.1"/>
    </source>
</evidence>
<evidence type="ECO:0000313" key="4">
    <source>
        <dbReference type="Proteomes" id="UP000220914"/>
    </source>
</evidence>
<dbReference type="Pfam" id="PF00561">
    <property type="entry name" value="Abhydrolase_1"/>
    <property type="match status" value="1"/>
</dbReference>
<evidence type="ECO:0000313" key="2">
    <source>
        <dbReference type="EMBL" id="GFG51102.1"/>
    </source>
</evidence>
<gene>
    <name evidence="3" type="ORF">CQY20_02260</name>
    <name evidence="2" type="ORF">MAGR_25430</name>
</gene>
<keyword evidence="4" id="KW-1185">Reference proteome</keyword>
<dbReference type="PANTHER" id="PTHR43798">
    <property type="entry name" value="MONOACYLGLYCEROL LIPASE"/>
    <property type="match status" value="1"/>
</dbReference>
<dbReference type="RefSeq" id="WP_097938040.1">
    <property type="nucleotide sequence ID" value="NZ_BLKS01000001.1"/>
</dbReference>
<dbReference type="OrthoDB" id="5902829at2"/>
<dbReference type="InterPro" id="IPR029058">
    <property type="entry name" value="AB_hydrolase_fold"/>
</dbReference>
<reference evidence="2" key="3">
    <citation type="submission" date="2020-02" db="EMBL/GenBank/DDBJ databases">
        <authorList>
            <person name="Matsumoto Y."/>
            <person name="Motooka D."/>
            <person name="Nakamura S."/>
        </authorList>
    </citation>
    <scope>NUCLEOTIDE SEQUENCE</scope>
    <source>
        <strain evidence="2">JCM 6377</strain>
    </source>
</reference>
<protein>
    <submittedName>
        <fullName evidence="3">Alpha/beta hydrolase</fullName>
    </submittedName>
</protein>
<dbReference type="Gene3D" id="3.40.50.1820">
    <property type="entry name" value="alpha/beta hydrolase"/>
    <property type="match status" value="1"/>
</dbReference>
<dbReference type="GO" id="GO:0016787">
    <property type="term" value="F:hydrolase activity"/>
    <property type="evidence" value="ECO:0007669"/>
    <property type="project" value="UniProtKB-KW"/>
</dbReference>
<dbReference type="PRINTS" id="PR00111">
    <property type="entry name" value="ABHYDROLASE"/>
</dbReference>
<evidence type="ECO:0000259" key="1">
    <source>
        <dbReference type="Pfam" id="PF00561"/>
    </source>
</evidence>
<dbReference type="InterPro" id="IPR000639">
    <property type="entry name" value="Epox_hydrolase-like"/>
</dbReference>